<evidence type="ECO:0000313" key="2">
    <source>
        <dbReference type="EMBL" id="MFC0297997.1"/>
    </source>
</evidence>
<feature type="transmembrane region" description="Helical" evidence="1">
    <location>
        <begin position="78"/>
        <end position="95"/>
    </location>
</feature>
<evidence type="ECO:0008006" key="4">
    <source>
        <dbReference type="Google" id="ProtNLM"/>
    </source>
</evidence>
<accession>A0ABV6GU29</accession>
<dbReference type="EMBL" id="JBHLVN010000055">
    <property type="protein sequence ID" value="MFC0297997.1"/>
    <property type="molecule type" value="Genomic_DNA"/>
</dbReference>
<feature type="transmembrane region" description="Helical" evidence="1">
    <location>
        <begin position="42"/>
        <end position="66"/>
    </location>
</feature>
<keyword evidence="1" id="KW-0472">Membrane</keyword>
<dbReference type="Proteomes" id="UP001589785">
    <property type="component" value="Unassembled WGS sequence"/>
</dbReference>
<feature type="transmembrane region" description="Helical" evidence="1">
    <location>
        <begin position="101"/>
        <end position="119"/>
    </location>
</feature>
<proteinExistence type="predicted"/>
<comment type="caution">
    <text evidence="2">The sequence shown here is derived from an EMBL/GenBank/DDBJ whole genome shotgun (WGS) entry which is preliminary data.</text>
</comment>
<sequence>MGRLWVIASVAVMCTYLFFRWLPPFEPFSPALFLTQLLFSPLRTWLSFACFLLGVAANGTLLRIAAAGTMRLLSGRRLRFGQWLFSLAALGHLYWAFRFHWRLAALFFVFSCLYGMMSMRNGRSTQGSLL</sequence>
<evidence type="ECO:0000313" key="3">
    <source>
        <dbReference type="Proteomes" id="UP001589785"/>
    </source>
</evidence>
<keyword evidence="1" id="KW-0812">Transmembrane</keyword>
<keyword evidence="1" id="KW-1133">Transmembrane helix</keyword>
<dbReference type="RefSeq" id="WP_066230172.1">
    <property type="nucleotide sequence ID" value="NZ_JBHLVN010000055.1"/>
</dbReference>
<feature type="transmembrane region" description="Helical" evidence="1">
    <location>
        <begin position="5"/>
        <end position="22"/>
    </location>
</feature>
<organism evidence="2 3">
    <name type="scientific">Geobacillus jurassicus</name>
    <dbReference type="NCBI Taxonomy" id="235932"/>
    <lineage>
        <taxon>Bacteria</taxon>
        <taxon>Bacillati</taxon>
        <taxon>Bacillota</taxon>
        <taxon>Bacilli</taxon>
        <taxon>Bacillales</taxon>
        <taxon>Anoxybacillaceae</taxon>
        <taxon>Geobacillus</taxon>
    </lineage>
</organism>
<protein>
    <recommendedName>
        <fullName evidence="4">Ferric oxidoreductase domain-containing protein</fullName>
    </recommendedName>
</protein>
<gene>
    <name evidence="2" type="ORF">ACFFHQ_11255</name>
</gene>
<evidence type="ECO:0000256" key="1">
    <source>
        <dbReference type="SAM" id="Phobius"/>
    </source>
</evidence>
<reference evidence="2 3" key="1">
    <citation type="submission" date="2024-09" db="EMBL/GenBank/DDBJ databases">
        <authorList>
            <person name="Sun Q."/>
            <person name="Mori K."/>
        </authorList>
    </citation>
    <scope>NUCLEOTIDE SEQUENCE [LARGE SCALE GENOMIC DNA]</scope>
    <source>
        <strain evidence="2 3">CCM 7224</strain>
    </source>
</reference>
<name>A0ABV6GU29_9BACL</name>
<keyword evidence="3" id="KW-1185">Reference proteome</keyword>